<name>A0A3B1BQ78_9ZZZZ</name>
<dbReference type="Pfam" id="PF01343">
    <property type="entry name" value="Peptidase_S49"/>
    <property type="match status" value="2"/>
</dbReference>
<evidence type="ECO:0000259" key="8">
    <source>
        <dbReference type="Pfam" id="PF01343"/>
    </source>
</evidence>
<accession>A0A3B1BQ78</accession>
<evidence type="ECO:0000256" key="5">
    <source>
        <dbReference type="ARBA" id="ARBA00022825"/>
    </source>
</evidence>
<evidence type="ECO:0000313" key="9">
    <source>
        <dbReference type="EMBL" id="VAX08485.1"/>
    </source>
</evidence>
<evidence type="ECO:0000256" key="4">
    <source>
        <dbReference type="ARBA" id="ARBA00022801"/>
    </source>
</evidence>
<evidence type="ECO:0000256" key="6">
    <source>
        <dbReference type="ARBA" id="ARBA00023136"/>
    </source>
</evidence>
<dbReference type="PIRSF" id="PIRSF001217">
    <property type="entry name" value="Protease_4_SppA"/>
    <property type="match status" value="1"/>
</dbReference>
<keyword evidence="6 7" id="KW-0472">Membrane</keyword>
<organism evidence="9">
    <name type="scientific">hydrothermal vent metagenome</name>
    <dbReference type="NCBI Taxonomy" id="652676"/>
    <lineage>
        <taxon>unclassified sequences</taxon>
        <taxon>metagenomes</taxon>
        <taxon>ecological metagenomes</taxon>
    </lineage>
</organism>
<gene>
    <name evidence="9" type="ORF">MNBD_ALPHA03-937</name>
</gene>
<dbReference type="Gene3D" id="6.20.330.10">
    <property type="match status" value="1"/>
</dbReference>
<keyword evidence="7" id="KW-0812">Transmembrane</keyword>
<dbReference type="InterPro" id="IPR029045">
    <property type="entry name" value="ClpP/crotonase-like_dom_sf"/>
</dbReference>
<comment type="subcellular location">
    <subcellularLocation>
        <location evidence="1">Membrane</location>
    </subcellularLocation>
</comment>
<protein>
    <submittedName>
        <fullName evidence="9">Signal peptide peptidase SppA (Protease 4)</fullName>
    </submittedName>
</protein>
<proteinExistence type="inferred from homology"/>
<keyword evidence="7" id="KW-1133">Transmembrane helix</keyword>
<feature type="domain" description="Peptidase S49" evidence="8">
    <location>
        <begin position="378"/>
        <end position="527"/>
    </location>
</feature>
<evidence type="ECO:0000256" key="2">
    <source>
        <dbReference type="ARBA" id="ARBA00008683"/>
    </source>
</evidence>
<dbReference type="InterPro" id="IPR047272">
    <property type="entry name" value="S49_SppA_C"/>
</dbReference>
<feature type="transmembrane region" description="Helical" evidence="7">
    <location>
        <begin position="12"/>
        <end position="33"/>
    </location>
</feature>
<dbReference type="InterPro" id="IPR002142">
    <property type="entry name" value="Peptidase_S49"/>
</dbReference>
<comment type="similarity">
    <text evidence="2">Belongs to the peptidase S49 family.</text>
</comment>
<dbReference type="InterPro" id="IPR004635">
    <property type="entry name" value="Pept_S49_SppA"/>
</dbReference>
<sequence length="606" mass="66240">MFRVFWKYFRKFQSVVGTLLFMLLVLFIGVSMFKGDKITVPEYGALVVSLEGVIQEQKIYNDSPLQAVAGGKPQKQTILRDVIKSIDLAAEDDRITLLIIDTNKMAGALPSKLHYIGDAMSRFRQSGKKIVTYGDSFSQSGYLIASYADEIFLHPYGAILLDGYGSYQSYFKGFLDKIKAEMQLFRVGKYKSAMEPFIRSDMSPAAKEANLALIGDLWAQYTQNVEQQRDLIVNSLMSDFDSVDVDLVNLKGDMAALAMQYGLVDGLKNRAEWRKFLAEELGAESAELKNKIIGYHAYLAANAHRGLPAKEIIAVVYVNGTIMDGHQPQGTAGGETVSRHLREARLNDKVKAIVLRVDSPGGSVFASELIRQEVLLLKKAGKPVVTSMGSVAASGGYWVSANTDEIWASATTITGSIGVFGAIPNFEGTMAAIGITTDGVGTTPLSGTGVSRPLPEKVKVIVQSSVENIYDKFLKIISEGRNMTAEQVNEVGQGRVWTGSRALELGLVDKLGSFEDAVASAAARAEITDYRIAFWEDEIPWEMKLIADIIERNAAVGAMVLAKTTSPQDILAAKILDSLFIFGQLNDPNHAYVLCLSCRDMIGSRK</sequence>
<feature type="domain" description="Peptidase S49" evidence="8">
    <location>
        <begin position="123"/>
        <end position="270"/>
    </location>
</feature>
<dbReference type="InterPro" id="IPR004634">
    <property type="entry name" value="Pept_S49_pIV"/>
</dbReference>
<dbReference type="NCBIfam" id="TIGR00705">
    <property type="entry name" value="SppA_67K"/>
    <property type="match status" value="1"/>
</dbReference>
<dbReference type="PANTHER" id="PTHR33209:SF1">
    <property type="entry name" value="PEPTIDASE S49 DOMAIN-CONTAINING PROTEIN"/>
    <property type="match status" value="1"/>
</dbReference>
<keyword evidence="5" id="KW-0720">Serine protease</keyword>
<reference evidence="9" key="1">
    <citation type="submission" date="2018-06" db="EMBL/GenBank/DDBJ databases">
        <authorList>
            <person name="Zhirakovskaya E."/>
        </authorList>
    </citation>
    <scope>NUCLEOTIDE SEQUENCE</scope>
</reference>
<dbReference type="AlphaFoldDB" id="A0A3B1BQ78"/>
<dbReference type="NCBIfam" id="TIGR00706">
    <property type="entry name" value="SppA_dom"/>
    <property type="match status" value="1"/>
</dbReference>
<evidence type="ECO:0000256" key="1">
    <source>
        <dbReference type="ARBA" id="ARBA00004370"/>
    </source>
</evidence>
<dbReference type="GO" id="GO:0006465">
    <property type="term" value="P:signal peptide processing"/>
    <property type="evidence" value="ECO:0007669"/>
    <property type="project" value="InterPro"/>
</dbReference>
<dbReference type="GO" id="GO:0008236">
    <property type="term" value="F:serine-type peptidase activity"/>
    <property type="evidence" value="ECO:0007669"/>
    <property type="project" value="UniProtKB-KW"/>
</dbReference>
<dbReference type="Gene3D" id="3.90.226.10">
    <property type="entry name" value="2-enoyl-CoA Hydratase, Chain A, domain 1"/>
    <property type="match status" value="3"/>
</dbReference>
<dbReference type="EMBL" id="UOFW01000240">
    <property type="protein sequence ID" value="VAX08485.1"/>
    <property type="molecule type" value="Genomic_DNA"/>
</dbReference>
<dbReference type="PANTHER" id="PTHR33209">
    <property type="entry name" value="PROTEASE 4"/>
    <property type="match status" value="1"/>
</dbReference>
<dbReference type="CDD" id="cd07018">
    <property type="entry name" value="S49_SppA_67K_type"/>
    <property type="match status" value="1"/>
</dbReference>
<dbReference type="CDD" id="cd07023">
    <property type="entry name" value="S49_Sppa_N_C"/>
    <property type="match status" value="1"/>
</dbReference>
<dbReference type="GO" id="GO:0016020">
    <property type="term" value="C:membrane"/>
    <property type="evidence" value="ECO:0007669"/>
    <property type="project" value="UniProtKB-SubCell"/>
</dbReference>
<keyword evidence="4" id="KW-0378">Hydrolase</keyword>
<keyword evidence="3 9" id="KW-0645">Protease</keyword>
<evidence type="ECO:0000256" key="7">
    <source>
        <dbReference type="SAM" id="Phobius"/>
    </source>
</evidence>
<dbReference type="SUPFAM" id="SSF52096">
    <property type="entry name" value="ClpP/crotonase"/>
    <property type="match status" value="2"/>
</dbReference>
<evidence type="ECO:0000256" key="3">
    <source>
        <dbReference type="ARBA" id="ARBA00022670"/>
    </source>
</evidence>
<dbReference type="InterPro" id="IPR047217">
    <property type="entry name" value="S49_SppA_67K_type_N"/>
</dbReference>